<organism evidence="1 2">
    <name type="scientific">Cutaneotrichosporon oleaginosum</name>
    <dbReference type="NCBI Taxonomy" id="879819"/>
    <lineage>
        <taxon>Eukaryota</taxon>
        <taxon>Fungi</taxon>
        <taxon>Dikarya</taxon>
        <taxon>Basidiomycota</taxon>
        <taxon>Agaricomycotina</taxon>
        <taxon>Tremellomycetes</taxon>
        <taxon>Trichosporonales</taxon>
        <taxon>Trichosporonaceae</taxon>
        <taxon>Cutaneotrichosporon</taxon>
    </lineage>
</organism>
<name>A0A0J0XMH6_9TREE</name>
<gene>
    <name evidence="1" type="ORF">CC85DRAFT_92689</name>
</gene>
<evidence type="ECO:0000313" key="1">
    <source>
        <dbReference type="EMBL" id="KLT42355.1"/>
    </source>
</evidence>
<dbReference type="Proteomes" id="UP000053611">
    <property type="component" value="Unassembled WGS sequence"/>
</dbReference>
<proteinExistence type="predicted"/>
<keyword evidence="2" id="KW-1185">Reference proteome</keyword>
<protein>
    <recommendedName>
        <fullName evidence="3">F-box domain-containing protein</fullName>
    </recommendedName>
</protein>
<dbReference type="AlphaFoldDB" id="A0A0J0XMH6"/>
<dbReference type="GeneID" id="28988127"/>
<dbReference type="EMBL" id="KQ087206">
    <property type="protein sequence ID" value="KLT42355.1"/>
    <property type="molecule type" value="Genomic_DNA"/>
</dbReference>
<evidence type="ECO:0000313" key="2">
    <source>
        <dbReference type="Proteomes" id="UP000053611"/>
    </source>
</evidence>
<reference evidence="1 2" key="1">
    <citation type="submission" date="2015-03" db="EMBL/GenBank/DDBJ databases">
        <title>Genomics and transcriptomics of the oil-accumulating basidiomycete yeast T. oleaginosus allow insights into substrate utilization and the diverse evolutionary trajectories of mating systems in fungi.</title>
        <authorList>
            <consortium name="DOE Joint Genome Institute"/>
            <person name="Kourist R."/>
            <person name="Kracht O."/>
            <person name="Bracharz F."/>
            <person name="Lipzen A."/>
            <person name="Nolan M."/>
            <person name="Ohm R."/>
            <person name="Grigoriev I."/>
            <person name="Sun S."/>
            <person name="Heitman J."/>
            <person name="Bruck T."/>
            <person name="Nowrousian M."/>
        </authorList>
    </citation>
    <scope>NUCLEOTIDE SEQUENCE [LARGE SCALE GENOMIC DNA]</scope>
    <source>
        <strain evidence="1 2">IBC0246</strain>
    </source>
</reference>
<evidence type="ECO:0008006" key="3">
    <source>
        <dbReference type="Google" id="ProtNLM"/>
    </source>
</evidence>
<sequence length="387" mass="43503">MNPSTPCPSFFALTTSLTTQPKLPMPNPAPPNTRPRGLVPHGLPSELFNEITTHLADDEVAPLLRVNSAWYNVSISHMYRSHRIDEAAFRALEAGESLDRYAPSGRPIFRVDWLSNTNTLEIVPHTAAQCAAAAKHFRHSYRALRLPLGPQDPFHDGECAFFKNNATLVLTNCTFDRVMEPVVPPPDVWAPAHVFEFSPKPVSTALMTEIFDDMDFSSLRFREWFRPLPPVAGRYIFLLPPQGQNEDETCIVRVMQEMCMMAGAYGPVPTTFVGGFMDVRSTTVVRDLDQPLLDLVQSETDGPASMYEIFQGILRIVVDLFVNNLMDWSEMAEDELPSAKKAHKQQMYNNIIFKAAEDVLESGELDSVIPRQQIRRAVYGRVPAVRL</sequence>
<accession>A0A0J0XMH6</accession>